<evidence type="ECO:0000313" key="5">
    <source>
        <dbReference type="Proteomes" id="UP000054466"/>
    </source>
</evidence>
<dbReference type="InterPro" id="IPR050231">
    <property type="entry name" value="Iron_ascorbate_oxido_reductase"/>
</dbReference>
<evidence type="ECO:0000256" key="1">
    <source>
        <dbReference type="ARBA" id="ARBA00008056"/>
    </source>
</evidence>
<dbReference type="GO" id="GO:0046872">
    <property type="term" value="F:metal ion binding"/>
    <property type="evidence" value="ECO:0007669"/>
    <property type="project" value="UniProtKB-KW"/>
</dbReference>
<gene>
    <name evidence="4" type="ORF">PV07_08058</name>
</gene>
<dbReference type="InterPro" id="IPR005123">
    <property type="entry name" value="Oxoglu/Fe-dep_dioxygenase_dom"/>
</dbReference>
<dbReference type="PANTHER" id="PTHR47990">
    <property type="entry name" value="2-OXOGLUTARATE (2OG) AND FE(II)-DEPENDENT OXYGENASE SUPERFAMILY PROTEIN-RELATED"/>
    <property type="match status" value="1"/>
</dbReference>
<dbReference type="RefSeq" id="XP_016248606.1">
    <property type="nucleotide sequence ID" value="XM_016395187.1"/>
</dbReference>
<dbReference type="Proteomes" id="UP000054466">
    <property type="component" value="Unassembled WGS sequence"/>
</dbReference>
<evidence type="ECO:0000259" key="3">
    <source>
        <dbReference type="PROSITE" id="PS51471"/>
    </source>
</evidence>
<evidence type="ECO:0000256" key="2">
    <source>
        <dbReference type="RuleBase" id="RU003682"/>
    </source>
</evidence>
<accession>A0A0D2CDP8</accession>
<dbReference type="PRINTS" id="PR00682">
    <property type="entry name" value="IPNSYNTHASE"/>
</dbReference>
<dbReference type="Pfam" id="PF14226">
    <property type="entry name" value="DIOX_N"/>
    <property type="match status" value="1"/>
</dbReference>
<dbReference type="GO" id="GO:0044283">
    <property type="term" value="P:small molecule biosynthetic process"/>
    <property type="evidence" value="ECO:0007669"/>
    <property type="project" value="UniProtKB-ARBA"/>
</dbReference>
<keyword evidence="2" id="KW-0479">Metal-binding</keyword>
<dbReference type="InterPro" id="IPR026992">
    <property type="entry name" value="DIOX_N"/>
</dbReference>
<reference evidence="4 5" key="1">
    <citation type="submission" date="2015-01" db="EMBL/GenBank/DDBJ databases">
        <title>The Genome Sequence of Cladophialophora immunda CBS83496.</title>
        <authorList>
            <consortium name="The Broad Institute Genomics Platform"/>
            <person name="Cuomo C."/>
            <person name="de Hoog S."/>
            <person name="Gorbushina A."/>
            <person name="Stielow B."/>
            <person name="Teixiera M."/>
            <person name="Abouelleil A."/>
            <person name="Chapman S.B."/>
            <person name="Priest M."/>
            <person name="Young S.K."/>
            <person name="Wortman J."/>
            <person name="Nusbaum C."/>
            <person name="Birren B."/>
        </authorList>
    </citation>
    <scope>NUCLEOTIDE SEQUENCE [LARGE SCALE GENOMIC DNA]</scope>
    <source>
        <strain evidence="4 5">CBS 83496</strain>
    </source>
</reference>
<dbReference type="InterPro" id="IPR044861">
    <property type="entry name" value="IPNS-like_FE2OG_OXY"/>
</dbReference>
<dbReference type="VEuPathDB" id="FungiDB:PV07_08058"/>
<protein>
    <recommendedName>
        <fullName evidence="3">Fe2OG dioxygenase domain-containing protein</fullName>
    </recommendedName>
</protein>
<keyword evidence="2" id="KW-0560">Oxidoreductase</keyword>
<dbReference type="InterPro" id="IPR027443">
    <property type="entry name" value="IPNS-like_sf"/>
</dbReference>
<dbReference type="Gene3D" id="2.60.120.330">
    <property type="entry name" value="B-lactam Antibiotic, Isopenicillin N Synthase, Chain"/>
    <property type="match status" value="1"/>
</dbReference>
<feature type="domain" description="Fe2OG dioxygenase" evidence="3">
    <location>
        <begin position="224"/>
        <end position="329"/>
    </location>
</feature>
<evidence type="ECO:0000313" key="4">
    <source>
        <dbReference type="EMBL" id="KIW28390.1"/>
    </source>
</evidence>
<comment type="similarity">
    <text evidence="1 2">Belongs to the iron/ascorbate-dependent oxidoreductase family.</text>
</comment>
<dbReference type="OrthoDB" id="288590at2759"/>
<organism evidence="4 5">
    <name type="scientific">Cladophialophora immunda</name>
    <dbReference type="NCBI Taxonomy" id="569365"/>
    <lineage>
        <taxon>Eukaryota</taxon>
        <taxon>Fungi</taxon>
        <taxon>Dikarya</taxon>
        <taxon>Ascomycota</taxon>
        <taxon>Pezizomycotina</taxon>
        <taxon>Eurotiomycetes</taxon>
        <taxon>Chaetothyriomycetidae</taxon>
        <taxon>Chaetothyriales</taxon>
        <taxon>Herpotrichiellaceae</taxon>
        <taxon>Cladophialophora</taxon>
    </lineage>
</organism>
<dbReference type="SUPFAM" id="SSF51197">
    <property type="entry name" value="Clavaminate synthase-like"/>
    <property type="match status" value="1"/>
</dbReference>
<dbReference type="HOGENOM" id="CLU_010119_6_3_1"/>
<dbReference type="PROSITE" id="PS51471">
    <property type="entry name" value="FE2OG_OXY"/>
    <property type="match status" value="1"/>
</dbReference>
<dbReference type="Pfam" id="PF03171">
    <property type="entry name" value="2OG-FeII_Oxy"/>
    <property type="match status" value="1"/>
</dbReference>
<keyword evidence="2" id="KW-0408">Iron</keyword>
<dbReference type="GO" id="GO:0016491">
    <property type="term" value="F:oxidoreductase activity"/>
    <property type="evidence" value="ECO:0007669"/>
    <property type="project" value="UniProtKB-KW"/>
</dbReference>
<proteinExistence type="inferred from homology"/>
<dbReference type="GeneID" id="27347252"/>
<keyword evidence="5" id="KW-1185">Reference proteome</keyword>
<dbReference type="EMBL" id="KN847043">
    <property type="protein sequence ID" value="KIW28390.1"/>
    <property type="molecule type" value="Genomic_DNA"/>
</dbReference>
<dbReference type="AlphaFoldDB" id="A0A0D2CDP8"/>
<sequence>MSTQTTVERASKRKPQGRAGVVNGKLYLSQGIVRDLAPAHGSGGQFDTIPIIDLAAMVSPDPEQRALEKLVADIKDACTRVGFFVIRNHGIDWKIVEDAFAAVEEFFGLPLEKKMAVHQSKSPSFMGYEEPYYTNVDRLKRGDLKESMTTAYDPWTDELGIGDGVPELLIRKNLWPSEEDAPKFRPAMEKYRNVCLSLMRKLIKILALAMGEEATYFDRKTTYPIAGIRALYYPPQTTPEDEETGLGAHTDVQLMTMIAQKPYNARSLQVLNANGEWIHPELEPQTFVVNLGDMVARLTNDTFVSTVHRVCNNGTDAVGRYSLPFFFGLSNDELVSTRPQFITEEAPLNPLYKNPITGYEHYNNRMRIAHHEHPTAEGKSSAALPYGMTKIDGELVPGM</sequence>
<dbReference type="STRING" id="569365.A0A0D2CDP8"/>
<name>A0A0D2CDP8_9EURO</name>